<evidence type="ECO:0000313" key="4">
    <source>
        <dbReference type="Proteomes" id="UP001500449"/>
    </source>
</evidence>
<dbReference type="PANTHER" id="PTHR43784:SF2">
    <property type="entry name" value="GDSL-LIKE LIPASE_ACYLHYDROLASE, PUTATIVE (AFU_ORTHOLOGUE AFUA_2G00820)-RELATED"/>
    <property type="match status" value="1"/>
</dbReference>
<evidence type="ECO:0000313" key="3">
    <source>
        <dbReference type="EMBL" id="GAA1869927.1"/>
    </source>
</evidence>
<dbReference type="Gene3D" id="3.40.50.1110">
    <property type="entry name" value="SGNH hydrolase"/>
    <property type="match status" value="1"/>
</dbReference>
<reference evidence="3 4" key="1">
    <citation type="journal article" date="2019" name="Int. J. Syst. Evol. Microbiol.">
        <title>The Global Catalogue of Microorganisms (GCM) 10K type strain sequencing project: providing services to taxonomists for standard genome sequencing and annotation.</title>
        <authorList>
            <consortium name="The Broad Institute Genomics Platform"/>
            <consortium name="The Broad Institute Genome Sequencing Center for Infectious Disease"/>
            <person name="Wu L."/>
            <person name="Ma J."/>
        </authorList>
    </citation>
    <scope>NUCLEOTIDE SEQUENCE [LARGE SCALE GENOMIC DNA]</scope>
    <source>
        <strain evidence="3 4">JCM 16009</strain>
    </source>
</reference>
<dbReference type="Pfam" id="PF13472">
    <property type="entry name" value="Lipase_GDSL_2"/>
    <property type="match status" value="1"/>
</dbReference>
<dbReference type="InterPro" id="IPR036514">
    <property type="entry name" value="SGNH_hydro_sf"/>
</dbReference>
<protein>
    <submittedName>
        <fullName evidence="3">SGNH/GDSL hydrolase family protein</fullName>
    </submittedName>
</protein>
<comment type="caution">
    <text evidence="3">The sequence shown here is derived from an EMBL/GenBank/DDBJ whole genome shotgun (WGS) entry which is preliminary data.</text>
</comment>
<feature type="region of interest" description="Disordered" evidence="1">
    <location>
        <begin position="420"/>
        <end position="442"/>
    </location>
</feature>
<dbReference type="InterPro" id="IPR013830">
    <property type="entry name" value="SGNH_hydro"/>
</dbReference>
<keyword evidence="4" id="KW-1185">Reference proteome</keyword>
<dbReference type="GO" id="GO:0016787">
    <property type="term" value="F:hydrolase activity"/>
    <property type="evidence" value="ECO:0007669"/>
    <property type="project" value="UniProtKB-KW"/>
</dbReference>
<dbReference type="SUPFAM" id="SSF52266">
    <property type="entry name" value="SGNH hydrolase"/>
    <property type="match status" value="1"/>
</dbReference>
<dbReference type="Proteomes" id="UP001500449">
    <property type="component" value="Unassembled WGS sequence"/>
</dbReference>
<dbReference type="EMBL" id="BAAAQK010000024">
    <property type="protein sequence ID" value="GAA1869927.1"/>
    <property type="molecule type" value="Genomic_DNA"/>
</dbReference>
<dbReference type="InterPro" id="IPR053140">
    <property type="entry name" value="GDSL_Rv0518-like"/>
</dbReference>
<evidence type="ECO:0000259" key="2">
    <source>
        <dbReference type="Pfam" id="PF13472"/>
    </source>
</evidence>
<organism evidence="3 4">
    <name type="scientific">Pseudonocardia ailaonensis</name>
    <dbReference type="NCBI Taxonomy" id="367279"/>
    <lineage>
        <taxon>Bacteria</taxon>
        <taxon>Bacillati</taxon>
        <taxon>Actinomycetota</taxon>
        <taxon>Actinomycetes</taxon>
        <taxon>Pseudonocardiales</taxon>
        <taxon>Pseudonocardiaceae</taxon>
        <taxon>Pseudonocardia</taxon>
    </lineage>
</organism>
<accession>A0ABN2NIG6</accession>
<name>A0ABN2NIG6_9PSEU</name>
<feature type="domain" description="SGNH hydrolase-type esterase" evidence="2">
    <location>
        <begin position="229"/>
        <end position="410"/>
    </location>
</feature>
<dbReference type="PANTHER" id="PTHR43784">
    <property type="entry name" value="GDSL-LIKE LIPASE/ACYLHYDROLASE, PUTATIVE (AFU_ORTHOLOGUE AFUA_2G00820)-RELATED"/>
    <property type="match status" value="1"/>
</dbReference>
<evidence type="ECO:0000256" key="1">
    <source>
        <dbReference type="SAM" id="MobiDB-lite"/>
    </source>
</evidence>
<proteinExistence type="predicted"/>
<keyword evidence="3" id="KW-0378">Hydrolase</keyword>
<gene>
    <name evidence="3" type="ORF">GCM10009836_58170</name>
</gene>
<sequence length="442" mass="44103">MGTLLGRMSGRSLVAGLVGAVAVLGLAVALLPLGSGGASASASASLPGPSECGPAWVAAWRTSPEAVPDPGLAGRTLRMLVRPQATGSELRIRVSNRFGATPLRIDSASAGTAGAGAALVPGSVRPLTFGGAAGVEVPPGAELESDSAPFVAERGRSVAISLHLPDAPPAQVSGHPVALQTSYVSGPGDAGDVVDAVSGAAYTRPVGSWFVLTGIDVRAPRAENAVVLVGDSITDGVGSDPDRDDRWSDALAARLTGGDTMPVLNAGISSNQLVSGVVGPAPVARLADDVADVPGARDVVLHIGTNDLAAGVDAGRIVSAMVDYADQVRAGGRRIFLTTITPSTAGDHGSAWADLQRDAVNTWIRTDGPAHADGVFDFAAAVADPGDPHRLAPAYDAGDGLHLSAAGYRALAGAVDPSRLSGSPCLADPGPDSAKVVVSAPR</sequence>